<feature type="region of interest" description="Disordered" evidence="1">
    <location>
        <begin position="240"/>
        <end position="273"/>
    </location>
</feature>
<feature type="transmembrane region" description="Helical" evidence="2">
    <location>
        <begin position="33"/>
        <end position="52"/>
    </location>
</feature>
<keyword evidence="2" id="KW-0812">Transmembrane</keyword>
<evidence type="ECO:0000313" key="3">
    <source>
        <dbReference type="EMBL" id="QBR92880.1"/>
    </source>
</evidence>
<feature type="transmembrane region" description="Helical" evidence="2">
    <location>
        <begin position="59"/>
        <end position="77"/>
    </location>
</feature>
<name>A0A4P7GLF7_9ACTN</name>
<reference evidence="3 4" key="1">
    <citation type="submission" date="2019-03" db="EMBL/GenBank/DDBJ databases">
        <title>Three New Species of Nocardioides, Nocardioides euryhalodurans sp. nov., Nocardioides seonyuensis sp. nov. and Nocardioides eburneoflavus sp. nov., Iolated from Soil.</title>
        <authorList>
            <person name="Roh S.G."/>
            <person name="Lee C."/>
            <person name="Kim M.-K."/>
            <person name="Kim S.B."/>
        </authorList>
    </citation>
    <scope>NUCLEOTIDE SEQUENCE [LARGE SCALE GENOMIC DNA]</scope>
    <source>
        <strain evidence="3 4">MMS17-SY117</strain>
    </source>
</reference>
<feature type="transmembrane region" description="Helical" evidence="2">
    <location>
        <begin position="7"/>
        <end position="27"/>
    </location>
</feature>
<accession>A0A4P7GLF7</accession>
<keyword evidence="2" id="KW-1133">Transmembrane helix</keyword>
<feature type="transmembrane region" description="Helical" evidence="2">
    <location>
        <begin position="83"/>
        <end position="102"/>
    </location>
</feature>
<dbReference type="RefSeq" id="WP_135077738.1">
    <property type="nucleotide sequence ID" value="NZ_CP038267.1"/>
</dbReference>
<evidence type="ECO:0000256" key="1">
    <source>
        <dbReference type="SAM" id="MobiDB-lite"/>
    </source>
</evidence>
<protein>
    <submittedName>
        <fullName evidence="3">Uncharacterized protein</fullName>
    </submittedName>
</protein>
<gene>
    <name evidence="3" type="ORF">EXE57_11790</name>
</gene>
<dbReference type="EMBL" id="CP038267">
    <property type="protein sequence ID" value="QBR92880.1"/>
    <property type="molecule type" value="Genomic_DNA"/>
</dbReference>
<dbReference type="KEGG" id="noy:EXE57_11790"/>
<dbReference type="OrthoDB" id="9792527at2"/>
<dbReference type="Pfam" id="PF14430">
    <property type="entry name" value="Imm1"/>
    <property type="match status" value="1"/>
</dbReference>
<keyword evidence="4" id="KW-1185">Reference proteome</keyword>
<evidence type="ECO:0000313" key="4">
    <source>
        <dbReference type="Proteomes" id="UP000294894"/>
    </source>
</evidence>
<dbReference type="InterPro" id="IPR025680">
    <property type="entry name" value="DddI"/>
</dbReference>
<sequence length="273" mass="28626">MTSARFGAVEVAVVGLCLGLGIVVPLFREVSPLTVAVTVAVGLVIGAALGILSGAARGVAVLVGLLGGVAVGQTMGLPDAWNLSWSLALLAGLVVGSVLFDARSRRPGGRRSSPEPPPAGSVLLTWTDGDDEHRLEAPSAERVAAAVRALDGDRRSVVSILRGAARLDVGGDARGAMMVYESDDHTDHRTTWHHLTTPDGDADEDEVAVTIAGWPGRFRGPQTTTVDPALRAVEHFRSTGQRAPGLPWHGDRQVADMRPPALQRTDGPARRTR</sequence>
<keyword evidence="2" id="KW-0472">Membrane</keyword>
<organism evidence="3 4">
    <name type="scientific">Nocardioides euryhalodurans</name>
    <dbReference type="NCBI Taxonomy" id="2518370"/>
    <lineage>
        <taxon>Bacteria</taxon>
        <taxon>Bacillati</taxon>
        <taxon>Actinomycetota</taxon>
        <taxon>Actinomycetes</taxon>
        <taxon>Propionibacteriales</taxon>
        <taxon>Nocardioidaceae</taxon>
        <taxon>Nocardioides</taxon>
    </lineage>
</organism>
<evidence type="ECO:0000256" key="2">
    <source>
        <dbReference type="SAM" id="Phobius"/>
    </source>
</evidence>
<dbReference type="Proteomes" id="UP000294894">
    <property type="component" value="Chromosome"/>
</dbReference>
<dbReference type="AlphaFoldDB" id="A0A4P7GLF7"/>
<proteinExistence type="predicted"/>